<sequence length="261" mass="27686">MLYGDAAVLASLVSIFVVGSLGYIKGAVDKSGLAAGILIGSLFALSGGLTAVIMLITFFLIGSFFTKYGYSRKESLGAAEPKKGARGWKNVLSNLFFPSLAIILYRLSSDSTYALAFVSSISCSLADTLGSEIGLLDRRGPWIITSMRRAQPGTSGAISILGTISSILGSFIIPIEAFQFGILSFNELFISSMIAFSSSMLDSLLGATIQAKYLCDGRIVEDPSYCSEAELLSGFRFIDNHAVNLISTGFAFLLSLIEGIV</sequence>
<comment type="subcellular location">
    <subcellularLocation>
        <location evidence="1">Membrane</location>
        <topology evidence="1">Multi-pass membrane protein</topology>
    </subcellularLocation>
</comment>
<evidence type="ECO:0000256" key="3">
    <source>
        <dbReference type="ARBA" id="ARBA00022692"/>
    </source>
</evidence>
<evidence type="ECO:0000256" key="4">
    <source>
        <dbReference type="ARBA" id="ARBA00022989"/>
    </source>
</evidence>
<name>A0A429G3M3_9CREN</name>
<organism evidence="7 8">
    <name type="scientific">Candidatus Korarchaeum cryptofilum</name>
    <dbReference type="NCBI Taxonomy" id="498846"/>
    <lineage>
        <taxon>Archaea</taxon>
        <taxon>Thermoproteota</taxon>
        <taxon>Candidatus Korarchaeia</taxon>
        <taxon>Candidatus Korarchaeales</taxon>
        <taxon>Candidatus Korarchaeaceae</taxon>
        <taxon>Candidatus Korarchaeum</taxon>
    </lineage>
</organism>
<dbReference type="Pfam" id="PF01940">
    <property type="entry name" value="DUF92"/>
    <property type="match status" value="1"/>
</dbReference>
<comment type="caution">
    <text evidence="7">The sequence shown here is derived from an EMBL/GenBank/DDBJ whole genome shotgun (WGS) entry which is preliminary data.</text>
</comment>
<evidence type="ECO:0000256" key="5">
    <source>
        <dbReference type="ARBA" id="ARBA00023136"/>
    </source>
</evidence>
<dbReference type="PANTHER" id="PTHR13353">
    <property type="entry name" value="TRANSMEMBRANE PROTEIN 19"/>
    <property type="match status" value="1"/>
</dbReference>
<dbReference type="RefSeq" id="WP_125741977.1">
    <property type="nucleotide sequence ID" value="NZ_RCOR01000030.1"/>
</dbReference>
<protein>
    <submittedName>
        <fullName evidence="7">DUF92 domain-containing protein</fullName>
    </submittedName>
</protein>
<dbReference type="AlphaFoldDB" id="A0A429G3M3"/>
<reference evidence="7 8" key="1">
    <citation type="submission" date="2018-10" db="EMBL/GenBank/DDBJ databases">
        <title>Co-occurring genomic capacity for anaerobic methane metabolism and dissimilatory sulfite reduction discovered in the Korarchaeota.</title>
        <authorList>
            <person name="Mckay L.J."/>
            <person name="Dlakic M."/>
            <person name="Fields M.W."/>
            <person name="Delmont T.O."/>
            <person name="Eren A.M."/>
            <person name="Jay Z.J."/>
            <person name="Klingelsmith K.B."/>
            <person name="Rusch D.B."/>
            <person name="Inskeep W.P."/>
        </authorList>
    </citation>
    <scope>NUCLEOTIDE SEQUENCE [LARGE SCALE GENOMIC DNA]</scope>
    <source>
        <strain evidence="7 8">WS</strain>
    </source>
</reference>
<dbReference type="InterPro" id="IPR002794">
    <property type="entry name" value="DUF92_TMEM19"/>
</dbReference>
<proteinExistence type="inferred from homology"/>
<feature type="transmembrane region" description="Helical" evidence="6">
    <location>
        <begin position="157"/>
        <end position="182"/>
    </location>
</feature>
<dbReference type="Proteomes" id="UP000278149">
    <property type="component" value="Unassembled WGS sequence"/>
</dbReference>
<accession>A0A429G3M3</accession>
<dbReference type="EMBL" id="RCOR01000030">
    <property type="protein sequence ID" value="RSN68420.1"/>
    <property type="molecule type" value="Genomic_DNA"/>
</dbReference>
<keyword evidence="4 6" id="KW-1133">Transmembrane helix</keyword>
<evidence type="ECO:0000256" key="6">
    <source>
        <dbReference type="SAM" id="Phobius"/>
    </source>
</evidence>
<keyword evidence="5 6" id="KW-0472">Membrane</keyword>
<evidence type="ECO:0000256" key="2">
    <source>
        <dbReference type="ARBA" id="ARBA00009012"/>
    </source>
</evidence>
<dbReference type="GO" id="GO:0016020">
    <property type="term" value="C:membrane"/>
    <property type="evidence" value="ECO:0007669"/>
    <property type="project" value="UniProtKB-SubCell"/>
</dbReference>
<evidence type="ECO:0000313" key="8">
    <source>
        <dbReference type="Proteomes" id="UP000278149"/>
    </source>
</evidence>
<evidence type="ECO:0000313" key="7">
    <source>
        <dbReference type="EMBL" id="RSN68420.1"/>
    </source>
</evidence>
<comment type="similarity">
    <text evidence="2">Belongs to the TMEM19 family.</text>
</comment>
<gene>
    <name evidence="7" type="ORF">D9Q81_06070</name>
</gene>
<evidence type="ECO:0000256" key="1">
    <source>
        <dbReference type="ARBA" id="ARBA00004141"/>
    </source>
</evidence>
<dbReference type="PANTHER" id="PTHR13353:SF5">
    <property type="entry name" value="TRANSMEMBRANE PROTEIN 19"/>
    <property type="match status" value="1"/>
</dbReference>
<feature type="transmembrane region" description="Helical" evidence="6">
    <location>
        <begin position="32"/>
        <end position="65"/>
    </location>
</feature>
<keyword evidence="3 6" id="KW-0812">Transmembrane</keyword>